<dbReference type="EMBL" id="JAIHNG010000140">
    <property type="protein sequence ID" value="KAI5953067.1"/>
    <property type="molecule type" value="Genomic_DNA"/>
</dbReference>
<feature type="transmembrane region" description="Helical" evidence="2">
    <location>
        <begin position="6"/>
        <end position="28"/>
    </location>
</feature>
<feature type="region of interest" description="Disordered" evidence="1">
    <location>
        <begin position="134"/>
        <end position="153"/>
    </location>
</feature>
<dbReference type="AlphaFoldDB" id="A0AAD5BD17"/>
<proteinExistence type="predicted"/>
<name>A0AAD5BD17_9ASCO</name>
<dbReference type="GeneID" id="76152117"/>
<evidence type="ECO:0000313" key="3">
    <source>
        <dbReference type="EMBL" id="KAI5953067.1"/>
    </source>
</evidence>
<feature type="region of interest" description="Disordered" evidence="1">
    <location>
        <begin position="39"/>
        <end position="62"/>
    </location>
</feature>
<keyword evidence="2" id="KW-1133">Transmembrane helix</keyword>
<feature type="compositionally biased region" description="Basic and acidic residues" evidence="1">
    <location>
        <begin position="50"/>
        <end position="62"/>
    </location>
</feature>
<protein>
    <submittedName>
        <fullName evidence="3">Uncharacterized protein</fullName>
    </submittedName>
</protein>
<dbReference type="Proteomes" id="UP001204833">
    <property type="component" value="Unassembled WGS sequence"/>
</dbReference>
<evidence type="ECO:0000256" key="1">
    <source>
        <dbReference type="SAM" id="MobiDB-lite"/>
    </source>
</evidence>
<feature type="compositionally biased region" description="Polar residues" evidence="1">
    <location>
        <begin position="39"/>
        <end position="49"/>
    </location>
</feature>
<sequence>MISLTSAIVGVITIFLTLNGIHFLLWFFQRTTRDQQKSSRTTEAFISNRSHQEPLVDTPRPRNEASGSFYINNSSTSSADAFARFRSRLLAARSLSEVNEGSSSQRGERNQFRSKFREAKQKAKQRFQIVAEKYSKKMQKGSRQNSSVSDDSVHTDTQAFQTVMDWSAVILATFLTVIGLLLVYCFRYAYNTCYLAYISDTADQLDQQQQPLGNNHSEADPVGTKRFKSGVSGTSQAPNLTALTLAHPEASMARVDDSAPPSYYKAVGDVTYMATNQER</sequence>
<feature type="region of interest" description="Disordered" evidence="1">
    <location>
        <begin position="208"/>
        <end position="235"/>
    </location>
</feature>
<comment type="caution">
    <text evidence="3">The sequence shown here is derived from an EMBL/GenBank/DDBJ whole genome shotgun (WGS) entry which is preliminary data.</text>
</comment>
<keyword evidence="4" id="KW-1185">Reference proteome</keyword>
<accession>A0AAD5BD17</accession>
<feature type="transmembrane region" description="Helical" evidence="2">
    <location>
        <begin position="168"/>
        <end position="190"/>
    </location>
</feature>
<dbReference type="RefSeq" id="XP_051607480.1">
    <property type="nucleotide sequence ID" value="XM_051753542.1"/>
</dbReference>
<gene>
    <name evidence="3" type="ORF">KGF57_004059</name>
</gene>
<evidence type="ECO:0000256" key="2">
    <source>
        <dbReference type="SAM" id="Phobius"/>
    </source>
</evidence>
<reference evidence="3 4" key="1">
    <citation type="journal article" date="2022" name="DNA Res.">
        <title>Genome analysis of five recently described species of the CUG-Ser clade uncovers Candida theae as a new hybrid lineage with pathogenic potential in the Candida parapsilosis species complex.</title>
        <authorList>
            <person name="Mixao V."/>
            <person name="Del Olmo V."/>
            <person name="Hegedusova E."/>
            <person name="Saus E."/>
            <person name="Pryszcz L."/>
            <person name="Cillingova A."/>
            <person name="Nosek J."/>
            <person name="Gabaldon T."/>
        </authorList>
    </citation>
    <scope>NUCLEOTIDE SEQUENCE [LARGE SCALE GENOMIC DNA]</scope>
    <source>
        <strain evidence="3 4">CBS 12239</strain>
    </source>
</reference>
<evidence type="ECO:0000313" key="4">
    <source>
        <dbReference type="Proteomes" id="UP001204833"/>
    </source>
</evidence>
<keyword evidence="2" id="KW-0472">Membrane</keyword>
<keyword evidence="2" id="KW-0812">Transmembrane</keyword>
<organism evidence="3 4">
    <name type="scientific">Candida theae</name>
    <dbReference type="NCBI Taxonomy" id="1198502"/>
    <lineage>
        <taxon>Eukaryota</taxon>
        <taxon>Fungi</taxon>
        <taxon>Dikarya</taxon>
        <taxon>Ascomycota</taxon>
        <taxon>Saccharomycotina</taxon>
        <taxon>Pichiomycetes</taxon>
        <taxon>Debaryomycetaceae</taxon>
        <taxon>Candida/Lodderomyces clade</taxon>
        <taxon>Candida</taxon>
    </lineage>
</organism>